<dbReference type="InterPro" id="IPR007110">
    <property type="entry name" value="Ig-like_dom"/>
</dbReference>
<evidence type="ECO:0000256" key="6">
    <source>
        <dbReference type="SAM" id="Phobius"/>
    </source>
</evidence>
<dbReference type="PANTHER" id="PTHR46013">
    <property type="entry name" value="VASCULAR CELL ADHESION MOLECULE 1"/>
    <property type="match status" value="1"/>
</dbReference>
<dbReference type="OrthoDB" id="9448246at2759"/>
<feature type="region of interest" description="Disordered" evidence="5">
    <location>
        <begin position="397"/>
        <end position="422"/>
    </location>
</feature>
<dbReference type="InterPro" id="IPR056386">
    <property type="entry name" value="Ig_CD22"/>
</dbReference>
<evidence type="ECO:0000256" key="4">
    <source>
        <dbReference type="ARBA" id="ARBA00046458"/>
    </source>
</evidence>
<dbReference type="InterPro" id="IPR013783">
    <property type="entry name" value="Ig-like_fold"/>
</dbReference>
<keyword evidence="6" id="KW-0472">Membrane</keyword>
<accession>A0A9W7WQR5</accession>
<organism evidence="9 10">
    <name type="scientific">Triplophysa rosa</name>
    <name type="common">Cave loach</name>
    <dbReference type="NCBI Taxonomy" id="992332"/>
    <lineage>
        <taxon>Eukaryota</taxon>
        <taxon>Metazoa</taxon>
        <taxon>Chordata</taxon>
        <taxon>Craniata</taxon>
        <taxon>Vertebrata</taxon>
        <taxon>Euteleostomi</taxon>
        <taxon>Actinopterygii</taxon>
        <taxon>Neopterygii</taxon>
        <taxon>Teleostei</taxon>
        <taxon>Ostariophysi</taxon>
        <taxon>Cypriniformes</taxon>
        <taxon>Nemacheilidae</taxon>
        <taxon>Triplophysa</taxon>
    </lineage>
</organism>
<dbReference type="SUPFAM" id="SSF48726">
    <property type="entry name" value="Immunoglobulin"/>
    <property type="match status" value="3"/>
</dbReference>
<dbReference type="Proteomes" id="UP001059041">
    <property type="component" value="Linkage Group LG8"/>
</dbReference>
<dbReference type="Pfam" id="PF13895">
    <property type="entry name" value="Ig_2"/>
    <property type="match status" value="1"/>
</dbReference>
<comment type="caution">
    <text evidence="9">The sequence shown here is derived from an EMBL/GenBank/DDBJ whole genome shotgun (WGS) entry which is preliminary data.</text>
</comment>
<feature type="domain" description="Ig-like" evidence="8">
    <location>
        <begin position="228"/>
        <end position="315"/>
    </location>
</feature>
<evidence type="ECO:0000259" key="8">
    <source>
        <dbReference type="PROSITE" id="PS50835"/>
    </source>
</evidence>
<name>A0A9W7WQR5_TRIRA</name>
<comment type="subunit">
    <text evidence="4">Predominantly monomer of isoform CD22-beta. Also found as heterodimer of isoform CD22-beta and a shorter isoform. Interacts with PTPN6/SHP-1, LYN, SYK, PIK3R1/PIK3R2 and PLCG1 upon phosphorylation. Interacts with GRB2, INPP5D and SHC1 upon phosphorylation. May form a complex with INPP5D/SHIP, GRB2 and SHC1.</text>
</comment>
<dbReference type="InterPro" id="IPR003599">
    <property type="entry name" value="Ig_sub"/>
</dbReference>
<evidence type="ECO:0000313" key="9">
    <source>
        <dbReference type="EMBL" id="KAI7806790.1"/>
    </source>
</evidence>
<feature type="signal peptide" evidence="7">
    <location>
        <begin position="1"/>
        <end position="18"/>
    </location>
</feature>
<keyword evidence="6" id="KW-0812">Transmembrane</keyword>
<dbReference type="PANTHER" id="PTHR46013:SF4">
    <property type="entry name" value="B-CELL RECEPTOR CD22-RELATED"/>
    <property type="match status" value="1"/>
</dbReference>
<protein>
    <recommendedName>
        <fullName evidence="1">B-cell receptor CD22</fullName>
    </recommendedName>
    <alternativeName>
        <fullName evidence="2">Sialic acid-binding Ig-like lectin 2</fullName>
    </alternativeName>
</protein>
<dbReference type="AlphaFoldDB" id="A0A9W7WQR5"/>
<dbReference type="SMART" id="SM00409">
    <property type="entry name" value="IG"/>
    <property type="match status" value="3"/>
</dbReference>
<evidence type="ECO:0000256" key="2">
    <source>
        <dbReference type="ARBA" id="ARBA00041781"/>
    </source>
</evidence>
<evidence type="ECO:0000256" key="5">
    <source>
        <dbReference type="SAM" id="MobiDB-lite"/>
    </source>
</evidence>
<feature type="chain" id="PRO_5040896948" description="B-cell receptor CD22" evidence="7">
    <location>
        <begin position="19"/>
        <end position="422"/>
    </location>
</feature>
<feature type="transmembrane region" description="Helical" evidence="6">
    <location>
        <begin position="322"/>
        <end position="344"/>
    </location>
</feature>
<dbReference type="Gene3D" id="2.60.40.10">
    <property type="entry name" value="Immunoglobulins"/>
    <property type="match status" value="3"/>
</dbReference>
<gene>
    <name evidence="9" type="ORF">IRJ41_011872</name>
</gene>
<comment type="function">
    <text evidence="3">Most highly expressed siglec (sialic acid-binding immunoglobulin-like lectin) on B-cells that plays a role in various aspects of B-cell biology including differentiation, antigen presentation, and trafficking to bone marrow. Binds to alpha 2,6-linked sialic acid residues of surface molecules such as CD22 itself, CD45 and IgM in a cis configuration. Can also bind to ligands on other cells as an adhesion molecule in a trans configuration. Acts as an inhibitory coreceptor on the surface of B-cells and inhibits B-cell receptor induced signaling, characterized by inhibition of the calcium mobilization and cellular activation. Mechanistically, the immunoreceptor tyrosine-based inhibitory motif domain is phosphorylated by the Src kinase LYN, which in turn leads to the recruitment of the protein tyrosine phosphatase 1/PTPN6, leading to the negative regulation of BCR signaling. If this negative signaling from is of sufficient strength, apoptosis of the B-cell can be induced.</text>
</comment>
<dbReference type="InterPro" id="IPR036179">
    <property type="entry name" value="Ig-like_dom_sf"/>
</dbReference>
<dbReference type="Pfam" id="PF24518">
    <property type="entry name" value="Ig_CD22"/>
    <property type="match status" value="1"/>
</dbReference>
<dbReference type="EMBL" id="JAFHDT010000008">
    <property type="protein sequence ID" value="KAI7806790.1"/>
    <property type="molecule type" value="Genomic_DNA"/>
</dbReference>
<feature type="domain" description="Ig-like" evidence="8">
    <location>
        <begin position="139"/>
        <end position="223"/>
    </location>
</feature>
<keyword evidence="6" id="KW-1133">Transmembrane helix</keyword>
<sequence length="422" mass="48123">MFHISILMQLFLSAAVASWSVLYSPKSICVFESSSVEFSCSFDFLYGRIVTSKWFKPRAYEKQDGSQEGRFVYHSNPAEIHKRYKNRTTFANQDRNCSLTLHNVSKKDIGRYFFRFETQYQFGKFTGSNGIDLNVAGLPFGVTVNTQKTNGEVYEGDSVTLRCSTENCTPRKGPFVWFKNGLLLPQATEQEFTFSSVSHQDFGNYSCGLNNSDRTATNETLLDVRYSPKNVQITIFPSGEIEEGDSVTLKCISNANPALTNYTWFKISDTNVSYVGYDSKRILRTVDQKDAGRYFCVAMNDMGSQSSTVIELKVKVHDRPHFLLFTMAALLFGIALTLIIFGLMKRRKQFISKKQFTEKTTTVTFTEEVYENLKKSLQFEENVTNLIYADLMLPPSSSDRPRHNSQEDSTVIYSIPKNKEDH</sequence>
<dbReference type="PROSITE" id="PS50835">
    <property type="entry name" value="IG_LIKE"/>
    <property type="match status" value="2"/>
</dbReference>
<evidence type="ECO:0000256" key="1">
    <source>
        <dbReference type="ARBA" id="ARBA00040106"/>
    </source>
</evidence>
<dbReference type="InterPro" id="IPR003598">
    <property type="entry name" value="Ig_sub2"/>
</dbReference>
<evidence type="ECO:0000256" key="3">
    <source>
        <dbReference type="ARBA" id="ARBA00045430"/>
    </source>
</evidence>
<evidence type="ECO:0000256" key="7">
    <source>
        <dbReference type="SAM" id="SignalP"/>
    </source>
</evidence>
<evidence type="ECO:0000313" key="10">
    <source>
        <dbReference type="Proteomes" id="UP001059041"/>
    </source>
</evidence>
<proteinExistence type="predicted"/>
<dbReference type="SMART" id="SM00408">
    <property type="entry name" value="IGc2"/>
    <property type="match status" value="2"/>
</dbReference>
<dbReference type="Pfam" id="PF13927">
    <property type="entry name" value="Ig_3"/>
    <property type="match status" value="1"/>
</dbReference>
<reference evidence="9" key="1">
    <citation type="submission" date="2021-02" db="EMBL/GenBank/DDBJ databases">
        <title>Comparative genomics reveals that relaxation of natural selection precedes convergent phenotypic evolution of cavefish.</title>
        <authorList>
            <person name="Peng Z."/>
        </authorList>
    </citation>
    <scope>NUCLEOTIDE SEQUENCE</scope>
    <source>
        <tissue evidence="9">Muscle</tissue>
    </source>
</reference>
<keyword evidence="7" id="KW-0732">Signal</keyword>
<keyword evidence="10" id="KW-1185">Reference proteome</keyword>